<dbReference type="CDD" id="cd23767">
    <property type="entry name" value="IQCD"/>
    <property type="match status" value="1"/>
</dbReference>
<dbReference type="AlphaFoldDB" id="A0AAE0EWI9"/>
<evidence type="ECO:0000313" key="1">
    <source>
        <dbReference type="EMBL" id="KAK3242707.1"/>
    </source>
</evidence>
<dbReference type="SMART" id="SM00015">
    <property type="entry name" value="IQ"/>
    <property type="match status" value="3"/>
</dbReference>
<keyword evidence="2" id="KW-1185">Reference proteome</keyword>
<proteinExistence type="predicted"/>
<dbReference type="EMBL" id="LGRX02033130">
    <property type="protein sequence ID" value="KAK3242707.1"/>
    <property type="molecule type" value="Genomic_DNA"/>
</dbReference>
<dbReference type="InterPro" id="IPR000048">
    <property type="entry name" value="IQ_motif_EF-hand-BS"/>
</dbReference>
<name>A0AAE0EWI9_9CHLO</name>
<sequence>MADFEEWTATKIQSSFRGFKTKKDFDNKRKSAVVIQREWRAHQKAVKNQVTPEDAVSRIQRLWRRYSSVRIYRYYRDMIRFRERGDPALLLRTINPKEIQYMDPAMGAHLRFRLGGITFPPIIYYKVFTHRPVTDINSFAPRDYTSEVTLGPRNKHSHPIPGVEELLNDTSGWYQRVENNGWRPISERILLDVDPITQFTSAKRRPFHYNPAVRKEDAERKRKARQREWMQKLYRDGRVSDKAEELMASGVDPRVNGSLRQLLDDDDADPEMAELLKWTSALDFDAYQRDWHSLATSEWAESTIPLPSDYWEPDDMFYAGELYGNSDMATYDTMPPEGSDTPIAIPTA</sequence>
<gene>
    <name evidence="1" type="ORF">CYMTET_47611</name>
</gene>
<reference evidence="1 2" key="1">
    <citation type="journal article" date="2015" name="Genome Biol. Evol.">
        <title>Comparative Genomics of a Bacterivorous Green Alga Reveals Evolutionary Causalities and Consequences of Phago-Mixotrophic Mode of Nutrition.</title>
        <authorList>
            <person name="Burns J.A."/>
            <person name="Paasch A."/>
            <person name="Narechania A."/>
            <person name="Kim E."/>
        </authorList>
    </citation>
    <scope>NUCLEOTIDE SEQUENCE [LARGE SCALE GENOMIC DNA]</scope>
    <source>
        <strain evidence="1 2">PLY_AMNH</strain>
    </source>
</reference>
<comment type="caution">
    <text evidence="1">The sequence shown here is derived from an EMBL/GenBank/DDBJ whole genome shotgun (WGS) entry which is preliminary data.</text>
</comment>
<dbReference type="PANTHER" id="PTHR33504">
    <property type="entry name" value="NADH DEHYDROGENASE (UBIQUINONE) 1 BETA SUBCOMPLEX, 4"/>
    <property type="match status" value="1"/>
</dbReference>
<organism evidence="1 2">
    <name type="scientific">Cymbomonas tetramitiformis</name>
    <dbReference type="NCBI Taxonomy" id="36881"/>
    <lineage>
        <taxon>Eukaryota</taxon>
        <taxon>Viridiplantae</taxon>
        <taxon>Chlorophyta</taxon>
        <taxon>Pyramimonadophyceae</taxon>
        <taxon>Pyramimonadales</taxon>
        <taxon>Pyramimonadaceae</taxon>
        <taxon>Cymbomonas</taxon>
    </lineage>
</organism>
<evidence type="ECO:0000313" key="2">
    <source>
        <dbReference type="Proteomes" id="UP001190700"/>
    </source>
</evidence>
<protein>
    <submittedName>
        <fullName evidence="1">Uncharacterized protein</fullName>
    </submittedName>
</protein>
<dbReference type="PROSITE" id="PS50096">
    <property type="entry name" value="IQ"/>
    <property type="match status" value="1"/>
</dbReference>
<dbReference type="Proteomes" id="UP001190700">
    <property type="component" value="Unassembled WGS sequence"/>
</dbReference>
<dbReference type="PANTHER" id="PTHR33504:SF2">
    <property type="entry name" value="PROTEIN MFI"/>
    <property type="match status" value="1"/>
</dbReference>
<dbReference type="Pfam" id="PF00612">
    <property type="entry name" value="IQ"/>
    <property type="match status" value="2"/>
</dbReference>
<accession>A0AAE0EWI9</accession>
<dbReference type="Gene3D" id="1.20.5.190">
    <property type="match status" value="1"/>
</dbReference>